<evidence type="ECO:0000259" key="7">
    <source>
        <dbReference type="PROSITE" id="PS50237"/>
    </source>
</evidence>
<evidence type="ECO:0000256" key="4">
    <source>
        <dbReference type="ARBA" id="ARBA00022786"/>
    </source>
</evidence>
<evidence type="ECO:0000256" key="6">
    <source>
        <dbReference type="SAM" id="MobiDB-lite"/>
    </source>
</evidence>
<dbReference type="SMART" id="SM00119">
    <property type="entry name" value="HECTc"/>
    <property type="match status" value="1"/>
</dbReference>
<protein>
    <recommendedName>
        <fullName evidence="2">HECT-type E3 ubiquitin transferase</fullName>
        <ecNumber evidence="2">2.3.2.26</ecNumber>
    </recommendedName>
</protein>
<dbReference type="InterPro" id="IPR000569">
    <property type="entry name" value="HECT_dom"/>
</dbReference>
<dbReference type="InterPro" id="IPR032353">
    <property type="entry name" value="AZUL"/>
</dbReference>
<dbReference type="PANTHER" id="PTHR45700:SF9">
    <property type="entry name" value="HECT-TYPE E3 UBIQUITIN TRANSFERASE"/>
    <property type="match status" value="1"/>
</dbReference>
<gene>
    <name evidence="8" type="ORF">SEV965_LOCUS19758</name>
</gene>
<dbReference type="GO" id="GO:0000209">
    <property type="term" value="P:protein polyubiquitination"/>
    <property type="evidence" value="ECO:0007669"/>
    <property type="project" value="InterPro"/>
</dbReference>
<dbReference type="CDD" id="cd00078">
    <property type="entry name" value="HECTc"/>
    <property type="match status" value="1"/>
</dbReference>
<dbReference type="EMBL" id="CAJNOU010001246">
    <property type="protein sequence ID" value="CAF1175514.1"/>
    <property type="molecule type" value="Genomic_DNA"/>
</dbReference>
<dbReference type="GO" id="GO:0061630">
    <property type="term" value="F:ubiquitin protein ligase activity"/>
    <property type="evidence" value="ECO:0007669"/>
    <property type="project" value="UniProtKB-EC"/>
</dbReference>
<dbReference type="InterPro" id="IPR042556">
    <property type="entry name" value="AZUL_sf"/>
</dbReference>
<keyword evidence="4 5" id="KW-0833">Ubl conjugation pathway</keyword>
<dbReference type="SUPFAM" id="SSF56204">
    <property type="entry name" value="Hect, E3 ligase catalytic domain"/>
    <property type="match status" value="1"/>
</dbReference>
<feature type="region of interest" description="Disordered" evidence="6">
    <location>
        <begin position="389"/>
        <end position="451"/>
    </location>
</feature>
<feature type="domain" description="HECT" evidence="7">
    <location>
        <begin position="580"/>
        <end position="914"/>
    </location>
</feature>
<reference evidence="8" key="1">
    <citation type="submission" date="2021-02" db="EMBL/GenBank/DDBJ databases">
        <authorList>
            <person name="Nowell W R."/>
        </authorList>
    </citation>
    <scope>NUCLEOTIDE SEQUENCE</scope>
</reference>
<dbReference type="PANTHER" id="PTHR45700">
    <property type="entry name" value="UBIQUITIN-PROTEIN LIGASE E3C"/>
    <property type="match status" value="1"/>
</dbReference>
<keyword evidence="3" id="KW-0808">Transferase</keyword>
<dbReference type="InterPro" id="IPR044611">
    <property type="entry name" value="E3A/B/C-like"/>
</dbReference>
<dbReference type="Gene3D" id="6.10.130.10">
    <property type="entry name" value="Ubiquitin-protein ligase E3A, N-terminal zinc-binding domain (AZUL)"/>
    <property type="match status" value="1"/>
</dbReference>
<evidence type="ECO:0000256" key="1">
    <source>
        <dbReference type="ARBA" id="ARBA00000885"/>
    </source>
</evidence>
<comment type="caution">
    <text evidence="8">The sequence shown here is derived from an EMBL/GenBank/DDBJ whole genome shotgun (WGS) entry which is preliminary data.</text>
</comment>
<name>A0A814UJH5_9BILA</name>
<feature type="compositionally biased region" description="Acidic residues" evidence="6">
    <location>
        <begin position="397"/>
        <end position="407"/>
    </location>
</feature>
<dbReference type="Gene3D" id="3.30.2410.10">
    <property type="entry name" value="Hect, E3 ligase catalytic domain"/>
    <property type="match status" value="1"/>
</dbReference>
<dbReference type="Gene3D" id="3.30.2160.10">
    <property type="entry name" value="Hect, E3 ligase catalytic domain"/>
    <property type="match status" value="1"/>
</dbReference>
<comment type="catalytic activity">
    <reaction evidence="1">
        <text>S-ubiquitinyl-[E2 ubiquitin-conjugating enzyme]-L-cysteine + [acceptor protein]-L-lysine = [E2 ubiquitin-conjugating enzyme]-L-cysteine + N(6)-ubiquitinyl-[acceptor protein]-L-lysine.</text>
        <dbReference type="EC" id="2.3.2.26"/>
    </reaction>
</comment>
<dbReference type="EC" id="2.3.2.26" evidence="2"/>
<dbReference type="FunFam" id="3.30.2410.10:FF:000003">
    <property type="entry name" value="probable E3 ubiquitin-protein ligase HERC4 isoform X1"/>
    <property type="match status" value="1"/>
</dbReference>
<accession>A0A814UJH5</accession>
<dbReference type="InterPro" id="IPR035983">
    <property type="entry name" value="Hect_E3_ubiquitin_ligase"/>
</dbReference>
<dbReference type="Proteomes" id="UP000663889">
    <property type="component" value="Unassembled WGS sequence"/>
</dbReference>
<evidence type="ECO:0000313" key="8">
    <source>
        <dbReference type="EMBL" id="CAF1175514.1"/>
    </source>
</evidence>
<dbReference type="Pfam" id="PF16558">
    <property type="entry name" value="AZUL"/>
    <property type="match status" value="1"/>
</dbReference>
<feature type="compositionally biased region" description="Low complexity" evidence="6">
    <location>
        <begin position="437"/>
        <end position="446"/>
    </location>
</feature>
<evidence type="ECO:0000313" key="9">
    <source>
        <dbReference type="Proteomes" id="UP000663889"/>
    </source>
</evidence>
<feature type="compositionally biased region" description="Low complexity" evidence="6">
    <location>
        <begin position="408"/>
        <end position="417"/>
    </location>
</feature>
<evidence type="ECO:0000256" key="5">
    <source>
        <dbReference type="PROSITE-ProRule" id="PRU00104"/>
    </source>
</evidence>
<dbReference type="Gene3D" id="3.90.1750.10">
    <property type="entry name" value="Hect, E3 ligase catalytic domains"/>
    <property type="match status" value="1"/>
</dbReference>
<evidence type="ECO:0000256" key="3">
    <source>
        <dbReference type="ARBA" id="ARBA00022679"/>
    </source>
</evidence>
<sequence length="914" mass="105672">MTAAKLVQNYFQQLTHGCGNNQCLNIYCSSNSSFKYDRKFFEDPNNAAAEAIKLSHEYGSIYLDEYINSNLFLREENLQQTINKSKEINDWTLLQNLIYSVFSNRQNLSSSFLQKGFPMNISLNNEISSSASATAKSNFLHDSRITLDNDEMTLDFDMMKRSIKLLMLYEDEISSKINNALGVLFKQISNELLSSKKDELENDANFLNIFFIIFQLPYLSDPTFIFDTAYAFYSIFLKLSIDIQAKFIRVLAKHKNDLKFYVAHVQQYITMHTVKWCGHTDINSTNGALLSTEKAKFIRVLAKHKNDLKFYVAHIQQYITMHTVKWCGHTDINSTNGALLSTEKGMHEGVFVLRILFYANLLGGERETSEILETERENDQRMEVELINRRQRHNDDGADEDNNDEQEQNQQQQQQSIEQRENRSEAVPTSPIRHRSSSFSMRTSTTEQDEFESIYENPLQIKLGLELNEYCHGYLPFDDFINEYANEKIEINKEYLDFVRQRPDTPHFSFILYPFFLSTTNKIAFLNIENKVQMYRQRHTSFFHSLFSGIRLDPFFKICVRRNHLIEDALIALEYQGIEQPAELKKQLFVEFEGEQGHDEGGLSKEFFQLITEQIFSPEYGMFMADEETRSLWFNPSAPEDLDREYTLIGMLLGLAIYNSIILDIKFPPVLYRKLMGKVGSFADLETSHPTIYKSLKSLLSFNEQQEGTTVEDVYELTFQVGITDATGSRVTFDLKENGENISVTSDNREEFVRLYSDLLLNKSVEKQFHPFYHGFSLVTRDSSLRKLFRPDEIELLVAGSQVLDFNQLASAAEYDGGYTKDSLTIRNFWNVLMSFTDEQKRKFLRFTTGSDRAPIGGLARLKLIISRNGPDTDRLPTAHTCFNAFLLPDYSSIDKLREKLLIAINNAEGFGLL</sequence>
<dbReference type="AlphaFoldDB" id="A0A814UJH5"/>
<organism evidence="8 9">
    <name type="scientific">Rotaria sordida</name>
    <dbReference type="NCBI Taxonomy" id="392033"/>
    <lineage>
        <taxon>Eukaryota</taxon>
        <taxon>Metazoa</taxon>
        <taxon>Spiralia</taxon>
        <taxon>Gnathifera</taxon>
        <taxon>Rotifera</taxon>
        <taxon>Eurotatoria</taxon>
        <taxon>Bdelloidea</taxon>
        <taxon>Philodinida</taxon>
        <taxon>Philodinidae</taxon>
        <taxon>Rotaria</taxon>
    </lineage>
</organism>
<evidence type="ECO:0000256" key="2">
    <source>
        <dbReference type="ARBA" id="ARBA00012485"/>
    </source>
</evidence>
<feature type="active site" description="Glycyl thioester intermediate" evidence="5">
    <location>
        <position position="882"/>
    </location>
</feature>
<dbReference type="Pfam" id="PF00632">
    <property type="entry name" value="HECT"/>
    <property type="match status" value="1"/>
</dbReference>
<dbReference type="PROSITE" id="PS50237">
    <property type="entry name" value="HECT"/>
    <property type="match status" value="1"/>
</dbReference>
<proteinExistence type="predicted"/>